<accession>A0AAD9LWC6</accession>
<dbReference type="EMBL" id="MU843182">
    <property type="protein sequence ID" value="KAK2020728.1"/>
    <property type="molecule type" value="Genomic_DNA"/>
</dbReference>
<feature type="non-terminal residue" evidence="2">
    <location>
        <position position="1"/>
    </location>
</feature>
<protein>
    <submittedName>
        <fullName evidence="2">Uncharacterized protein</fullName>
    </submittedName>
</protein>
<comment type="caution">
    <text evidence="2">The sequence shown here is derived from an EMBL/GenBank/DDBJ whole genome shotgun (WGS) entry which is preliminary data.</text>
</comment>
<dbReference type="AlphaFoldDB" id="A0AAD9LWC6"/>
<evidence type="ECO:0000313" key="2">
    <source>
        <dbReference type="EMBL" id="KAK2020728.1"/>
    </source>
</evidence>
<reference evidence="2" key="1">
    <citation type="submission" date="2021-06" db="EMBL/GenBank/DDBJ databases">
        <title>Comparative genomics, transcriptomics and evolutionary studies reveal genomic signatures of adaptation to plant cell wall in hemibiotrophic fungi.</title>
        <authorList>
            <consortium name="DOE Joint Genome Institute"/>
            <person name="Baroncelli R."/>
            <person name="Diaz J.F."/>
            <person name="Benocci T."/>
            <person name="Peng M."/>
            <person name="Battaglia E."/>
            <person name="Haridas S."/>
            <person name="Andreopoulos W."/>
            <person name="Labutti K."/>
            <person name="Pangilinan J."/>
            <person name="Floch G.L."/>
            <person name="Makela M.R."/>
            <person name="Henrissat B."/>
            <person name="Grigoriev I.V."/>
            <person name="Crouch J.A."/>
            <person name="De Vries R.P."/>
            <person name="Sukno S.A."/>
            <person name="Thon M.R."/>
        </authorList>
    </citation>
    <scope>NUCLEOTIDE SEQUENCE</scope>
    <source>
        <strain evidence="2">MAFF235873</strain>
    </source>
</reference>
<keyword evidence="3" id="KW-1185">Reference proteome</keyword>
<sequence length="60" mass="6533">SGRQCTYSLSRPAGRPRLITTERSRDHRSPSSNAPGTTRSSEDGSTSNDHPISTMLAMQE</sequence>
<dbReference type="Proteomes" id="UP001232148">
    <property type="component" value="Unassembled WGS sequence"/>
</dbReference>
<organism evidence="2 3">
    <name type="scientific">Colletotrichum zoysiae</name>
    <dbReference type="NCBI Taxonomy" id="1216348"/>
    <lineage>
        <taxon>Eukaryota</taxon>
        <taxon>Fungi</taxon>
        <taxon>Dikarya</taxon>
        <taxon>Ascomycota</taxon>
        <taxon>Pezizomycotina</taxon>
        <taxon>Sordariomycetes</taxon>
        <taxon>Hypocreomycetidae</taxon>
        <taxon>Glomerellales</taxon>
        <taxon>Glomerellaceae</taxon>
        <taxon>Colletotrichum</taxon>
        <taxon>Colletotrichum graminicola species complex</taxon>
    </lineage>
</organism>
<gene>
    <name evidence="2" type="ORF">LX32DRAFT_499014</name>
</gene>
<feature type="compositionally biased region" description="Basic and acidic residues" evidence="1">
    <location>
        <begin position="20"/>
        <end position="29"/>
    </location>
</feature>
<name>A0AAD9LWC6_9PEZI</name>
<evidence type="ECO:0000313" key="3">
    <source>
        <dbReference type="Proteomes" id="UP001232148"/>
    </source>
</evidence>
<evidence type="ECO:0000256" key="1">
    <source>
        <dbReference type="SAM" id="MobiDB-lite"/>
    </source>
</evidence>
<proteinExistence type="predicted"/>
<feature type="region of interest" description="Disordered" evidence="1">
    <location>
        <begin position="1"/>
        <end position="60"/>
    </location>
</feature>
<feature type="compositionally biased region" description="Polar residues" evidence="1">
    <location>
        <begin position="30"/>
        <end position="51"/>
    </location>
</feature>
<feature type="non-terminal residue" evidence="2">
    <location>
        <position position="60"/>
    </location>
</feature>